<comment type="caution">
    <text evidence="1">The sequence shown here is derived from an EMBL/GenBank/DDBJ whole genome shotgun (WGS) entry which is preliminary data.</text>
</comment>
<keyword evidence="2" id="KW-1185">Reference proteome</keyword>
<sequence length="145" mass="16547">MFEKLFLLVKDNSRKAVIENPVIQEKDRDAVMNDASSSIIEVLKNQMENGKIKDLIKYFQYPDIYENPLIGSAVNKFTNKLNNYYQINTPEATAIAEELIPPVMHEMIKQSKLKENNNVFSLDAILSKLSGNLDMSLVLNQLRIA</sequence>
<evidence type="ECO:0000313" key="1">
    <source>
        <dbReference type="EMBL" id="MFD0793233.1"/>
    </source>
</evidence>
<dbReference type="Proteomes" id="UP001597010">
    <property type="component" value="Unassembled WGS sequence"/>
</dbReference>
<organism evidence="1 2">
    <name type="scientific">Mucilaginibacter litoreus</name>
    <dbReference type="NCBI Taxonomy" id="1048221"/>
    <lineage>
        <taxon>Bacteria</taxon>
        <taxon>Pseudomonadati</taxon>
        <taxon>Bacteroidota</taxon>
        <taxon>Sphingobacteriia</taxon>
        <taxon>Sphingobacteriales</taxon>
        <taxon>Sphingobacteriaceae</taxon>
        <taxon>Mucilaginibacter</taxon>
    </lineage>
</organism>
<protein>
    <recommendedName>
        <fullName evidence="3">Type I restriction enzyme, R subunit</fullName>
    </recommendedName>
</protein>
<name>A0ABW3AQB1_9SPHI</name>
<dbReference type="EMBL" id="JBHTHZ010000003">
    <property type="protein sequence ID" value="MFD0793233.1"/>
    <property type="molecule type" value="Genomic_DNA"/>
</dbReference>
<reference evidence="2" key="1">
    <citation type="journal article" date="2019" name="Int. J. Syst. Evol. Microbiol.">
        <title>The Global Catalogue of Microorganisms (GCM) 10K type strain sequencing project: providing services to taxonomists for standard genome sequencing and annotation.</title>
        <authorList>
            <consortium name="The Broad Institute Genomics Platform"/>
            <consortium name="The Broad Institute Genome Sequencing Center for Infectious Disease"/>
            <person name="Wu L."/>
            <person name="Ma J."/>
        </authorList>
    </citation>
    <scope>NUCLEOTIDE SEQUENCE [LARGE SCALE GENOMIC DNA]</scope>
    <source>
        <strain evidence="2">CCUG 61484</strain>
    </source>
</reference>
<evidence type="ECO:0000313" key="2">
    <source>
        <dbReference type="Proteomes" id="UP001597010"/>
    </source>
</evidence>
<gene>
    <name evidence="1" type="ORF">ACFQZX_06360</name>
</gene>
<dbReference type="RefSeq" id="WP_377112733.1">
    <property type="nucleotide sequence ID" value="NZ_JBHTHZ010000003.1"/>
</dbReference>
<accession>A0ABW3AQB1</accession>
<evidence type="ECO:0008006" key="3">
    <source>
        <dbReference type="Google" id="ProtNLM"/>
    </source>
</evidence>
<proteinExistence type="predicted"/>